<accession>A0A8J2XFV7</accession>
<evidence type="ECO:0000256" key="1">
    <source>
        <dbReference type="SAM" id="Coils"/>
    </source>
</evidence>
<dbReference type="RefSeq" id="WP_229733658.1">
    <property type="nucleotide sequence ID" value="NZ_BMEV01000060.1"/>
</dbReference>
<reference evidence="4" key="1">
    <citation type="journal article" date="2014" name="Int. J. Syst. Evol. Microbiol.">
        <title>Complete genome sequence of Corynebacterium casei LMG S-19264T (=DSM 44701T), isolated from a smear-ripened cheese.</title>
        <authorList>
            <consortium name="US DOE Joint Genome Institute (JGI-PGF)"/>
            <person name="Walter F."/>
            <person name="Albersmeier A."/>
            <person name="Kalinowski J."/>
            <person name="Ruckert C."/>
        </authorList>
    </citation>
    <scope>NUCLEOTIDE SEQUENCE</scope>
    <source>
        <strain evidence="4">CGMCC 1.12360</strain>
    </source>
</reference>
<feature type="coiled-coil region" evidence="1">
    <location>
        <begin position="99"/>
        <end position="126"/>
    </location>
</feature>
<evidence type="ECO:0000313" key="4">
    <source>
        <dbReference type="EMBL" id="GFZ85113.1"/>
    </source>
</evidence>
<dbReference type="SUPFAM" id="SSF55874">
    <property type="entry name" value="ATPase domain of HSP90 chaperone/DNA topoisomerase II/histidine kinase"/>
    <property type="match status" value="1"/>
</dbReference>
<protein>
    <recommendedName>
        <fullName evidence="3">Histidine kinase/HSP90-like ATPase domain-containing protein</fullName>
    </recommendedName>
</protein>
<dbReference type="PANTHER" id="PTHR40448">
    <property type="entry name" value="TWO-COMPONENT SENSOR HISTIDINE KINASE"/>
    <property type="match status" value="1"/>
</dbReference>
<dbReference type="InterPro" id="IPR036890">
    <property type="entry name" value="HATPase_C_sf"/>
</dbReference>
<dbReference type="Gene3D" id="3.30.565.10">
    <property type="entry name" value="Histidine kinase-like ATPase, C-terminal domain"/>
    <property type="match status" value="1"/>
</dbReference>
<dbReference type="PANTHER" id="PTHR40448:SF1">
    <property type="entry name" value="TWO-COMPONENT SENSOR HISTIDINE KINASE"/>
    <property type="match status" value="1"/>
</dbReference>
<dbReference type="InterPro" id="IPR003594">
    <property type="entry name" value="HATPase_dom"/>
</dbReference>
<dbReference type="EMBL" id="BMEV01000060">
    <property type="protein sequence ID" value="GFZ85113.1"/>
    <property type="molecule type" value="Genomic_DNA"/>
</dbReference>
<sequence>MKRFNHYSVFIVILLFAHAILLYLRLSNNVLFYLFMLGAAAAVIVVYKKIIVHAEVSGKIWNRLLLLFQLTPFSIYIVEAPQWFYFVPPFLFFIMEGMRIAGTNKIRSLERRIEELHEEQERMNETFLTVRMERHDFLKHISAIHFMLEQNKSKEAKGYLDKLVDTYEETNLSIKGERGTVAGILHHMYKEAKAANIEMIYDFDVPLSSLPLSDDDAVAFIGNILSNSIDACKEWQEKKQEKATITVQFYKRSGLYLLTCSNESLPIPTDILDGLFERFGKTTKEGDHEGLGTKIIYDIVQKYNGFLDFTYKKETFTLKIKIPAVN</sequence>
<dbReference type="Proteomes" id="UP000602050">
    <property type="component" value="Unassembled WGS sequence"/>
</dbReference>
<keyword evidence="2" id="KW-0812">Transmembrane</keyword>
<keyword evidence="5" id="KW-1185">Reference proteome</keyword>
<keyword evidence="1" id="KW-0175">Coiled coil</keyword>
<organism evidence="4 5">
    <name type="scientific">Compostibacillus humi</name>
    <dbReference type="NCBI Taxonomy" id="1245525"/>
    <lineage>
        <taxon>Bacteria</taxon>
        <taxon>Bacillati</taxon>
        <taxon>Bacillota</taxon>
        <taxon>Bacilli</taxon>
        <taxon>Bacillales</taxon>
        <taxon>Bacillaceae</taxon>
        <taxon>Compostibacillus</taxon>
    </lineage>
</organism>
<dbReference type="Gene3D" id="1.10.287.130">
    <property type="match status" value="1"/>
</dbReference>
<comment type="caution">
    <text evidence="4">The sequence shown here is derived from an EMBL/GenBank/DDBJ whole genome shotgun (WGS) entry which is preliminary data.</text>
</comment>
<feature type="domain" description="Histidine kinase/HSP90-like ATPase" evidence="3">
    <location>
        <begin position="215"/>
        <end position="326"/>
    </location>
</feature>
<feature type="transmembrane region" description="Helical" evidence="2">
    <location>
        <begin position="30"/>
        <end position="48"/>
    </location>
</feature>
<name>A0A8J2XFV7_9BACI</name>
<feature type="transmembrane region" description="Helical" evidence="2">
    <location>
        <begin position="60"/>
        <end position="77"/>
    </location>
</feature>
<feature type="transmembrane region" description="Helical" evidence="2">
    <location>
        <begin position="7"/>
        <end position="24"/>
    </location>
</feature>
<dbReference type="SMART" id="SM00387">
    <property type="entry name" value="HATPase_c"/>
    <property type="match status" value="1"/>
</dbReference>
<keyword evidence="2" id="KW-1133">Transmembrane helix</keyword>
<evidence type="ECO:0000313" key="5">
    <source>
        <dbReference type="Proteomes" id="UP000602050"/>
    </source>
</evidence>
<evidence type="ECO:0000256" key="2">
    <source>
        <dbReference type="SAM" id="Phobius"/>
    </source>
</evidence>
<evidence type="ECO:0000259" key="3">
    <source>
        <dbReference type="SMART" id="SM00387"/>
    </source>
</evidence>
<keyword evidence="2" id="KW-0472">Membrane</keyword>
<dbReference type="GO" id="GO:0042802">
    <property type="term" value="F:identical protein binding"/>
    <property type="evidence" value="ECO:0007669"/>
    <property type="project" value="TreeGrafter"/>
</dbReference>
<gene>
    <name evidence="4" type="ORF">GCM10010978_26590</name>
</gene>
<dbReference type="AlphaFoldDB" id="A0A8J2XFV7"/>
<proteinExistence type="predicted"/>
<dbReference type="Pfam" id="PF14501">
    <property type="entry name" value="HATPase_c_5"/>
    <property type="match status" value="1"/>
</dbReference>
<dbReference type="InterPro" id="IPR032834">
    <property type="entry name" value="NatK-like_C"/>
</dbReference>
<reference evidence="4" key="2">
    <citation type="submission" date="2020-09" db="EMBL/GenBank/DDBJ databases">
        <authorList>
            <person name="Sun Q."/>
            <person name="Zhou Y."/>
        </authorList>
    </citation>
    <scope>NUCLEOTIDE SEQUENCE</scope>
    <source>
        <strain evidence="4">CGMCC 1.12360</strain>
    </source>
</reference>